<gene>
    <name evidence="3" type="ORF">EJ03DRAFT_369999</name>
</gene>
<keyword evidence="2" id="KW-0732">Signal</keyword>
<dbReference type="AlphaFoldDB" id="A0A6G1KX28"/>
<sequence>MTRLSALVLDGIALTGLVQRVLDEHEQPSTIIVCGTKEDFLEQLRTDIDAGVLPQFKTSSWNLPTLRQLFTPRTVKLAFCLDITHLRAYLATYAMRQQASDDAAGAQTHSGKRILAILNLIQIHRLTSAYSAQGFNRSFATAVEAAHHSGSQLLIAESTPGSSNDADIDQTLESYGPSDENEVEAPALASVWDAEVSILNVTTKSFGVGERGWVGRTVELRTIAQRWCKFEDCRRA</sequence>
<proteinExistence type="predicted"/>
<accession>A0A6G1KX28</accession>
<keyword evidence="4" id="KW-1185">Reference proteome</keyword>
<protein>
    <submittedName>
        <fullName evidence="3">Uncharacterized protein</fullName>
    </submittedName>
</protein>
<evidence type="ECO:0000313" key="4">
    <source>
        <dbReference type="Proteomes" id="UP000799436"/>
    </source>
</evidence>
<dbReference type="EMBL" id="ML995904">
    <property type="protein sequence ID" value="KAF2764970.1"/>
    <property type="molecule type" value="Genomic_DNA"/>
</dbReference>
<evidence type="ECO:0000256" key="2">
    <source>
        <dbReference type="SAM" id="SignalP"/>
    </source>
</evidence>
<dbReference type="Proteomes" id="UP000799436">
    <property type="component" value="Unassembled WGS sequence"/>
</dbReference>
<evidence type="ECO:0000313" key="3">
    <source>
        <dbReference type="EMBL" id="KAF2764970.1"/>
    </source>
</evidence>
<organism evidence="3 4">
    <name type="scientific">Teratosphaeria nubilosa</name>
    <dbReference type="NCBI Taxonomy" id="161662"/>
    <lineage>
        <taxon>Eukaryota</taxon>
        <taxon>Fungi</taxon>
        <taxon>Dikarya</taxon>
        <taxon>Ascomycota</taxon>
        <taxon>Pezizomycotina</taxon>
        <taxon>Dothideomycetes</taxon>
        <taxon>Dothideomycetidae</taxon>
        <taxon>Mycosphaerellales</taxon>
        <taxon>Teratosphaeriaceae</taxon>
        <taxon>Teratosphaeria</taxon>
    </lineage>
</organism>
<name>A0A6G1KX28_9PEZI</name>
<feature type="signal peptide" evidence="2">
    <location>
        <begin position="1"/>
        <end position="20"/>
    </location>
</feature>
<evidence type="ECO:0000256" key="1">
    <source>
        <dbReference type="SAM" id="MobiDB-lite"/>
    </source>
</evidence>
<feature type="chain" id="PRO_5026260993" evidence="2">
    <location>
        <begin position="21"/>
        <end position="236"/>
    </location>
</feature>
<dbReference type="OrthoDB" id="5391496at2759"/>
<feature type="region of interest" description="Disordered" evidence="1">
    <location>
        <begin position="156"/>
        <end position="179"/>
    </location>
</feature>
<reference evidence="3" key="1">
    <citation type="journal article" date="2020" name="Stud. Mycol.">
        <title>101 Dothideomycetes genomes: a test case for predicting lifestyles and emergence of pathogens.</title>
        <authorList>
            <person name="Haridas S."/>
            <person name="Albert R."/>
            <person name="Binder M."/>
            <person name="Bloem J."/>
            <person name="Labutti K."/>
            <person name="Salamov A."/>
            <person name="Andreopoulos B."/>
            <person name="Baker S."/>
            <person name="Barry K."/>
            <person name="Bills G."/>
            <person name="Bluhm B."/>
            <person name="Cannon C."/>
            <person name="Castanera R."/>
            <person name="Culley D."/>
            <person name="Daum C."/>
            <person name="Ezra D."/>
            <person name="Gonzalez J."/>
            <person name="Henrissat B."/>
            <person name="Kuo A."/>
            <person name="Liang C."/>
            <person name="Lipzen A."/>
            <person name="Lutzoni F."/>
            <person name="Magnuson J."/>
            <person name="Mondo S."/>
            <person name="Nolan M."/>
            <person name="Ohm R."/>
            <person name="Pangilinan J."/>
            <person name="Park H.-J."/>
            <person name="Ramirez L."/>
            <person name="Alfaro M."/>
            <person name="Sun H."/>
            <person name="Tritt A."/>
            <person name="Yoshinaga Y."/>
            <person name="Zwiers L.-H."/>
            <person name="Turgeon B."/>
            <person name="Goodwin S."/>
            <person name="Spatafora J."/>
            <person name="Crous P."/>
            <person name="Grigoriev I."/>
        </authorList>
    </citation>
    <scope>NUCLEOTIDE SEQUENCE</scope>
    <source>
        <strain evidence="3">CBS 116005</strain>
    </source>
</reference>